<keyword evidence="3" id="KW-1185">Reference proteome</keyword>
<dbReference type="PROSITE" id="PS50007">
    <property type="entry name" value="PIPLC_X_DOMAIN"/>
    <property type="match status" value="1"/>
</dbReference>
<comment type="caution">
    <text evidence="2">The sequence shown here is derived from an EMBL/GenBank/DDBJ whole genome shotgun (WGS) entry which is preliminary data.</text>
</comment>
<organism evidence="2 3">
    <name type="scientific">Paenibacillus xerothermodurans</name>
    <dbReference type="NCBI Taxonomy" id="1977292"/>
    <lineage>
        <taxon>Bacteria</taxon>
        <taxon>Bacillati</taxon>
        <taxon>Bacillota</taxon>
        <taxon>Bacilli</taxon>
        <taxon>Bacillales</taxon>
        <taxon>Paenibacillaceae</taxon>
        <taxon>Paenibacillus</taxon>
    </lineage>
</organism>
<protein>
    <submittedName>
        <fullName evidence="2">Glycerophosphodiester phosphodiesterase</fullName>
    </submittedName>
</protein>
<dbReference type="Pfam" id="PF03009">
    <property type="entry name" value="GDPD"/>
    <property type="match status" value="1"/>
</dbReference>
<dbReference type="CDD" id="cd08563">
    <property type="entry name" value="GDPD_TtGDE_like"/>
    <property type="match status" value="1"/>
</dbReference>
<feature type="domain" description="GP-PDE" evidence="1">
    <location>
        <begin position="6"/>
        <end position="241"/>
    </location>
</feature>
<evidence type="ECO:0000259" key="1">
    <source>
        <dbReference type="PROSITE" id="PS51704"/>
    </source>
</evidence>
<dbReference type="GO" id="GO:0006629">
    <property type="term" value="P:lipid metabolic process"/>
    <property type="evidence" value="ECO:0007669"/>
    <property type="project" value="InterPro"/>
</dbReference>
<dbReference type="RefSeq" id="WP_089201169.1">
    <property type="nucleotide sequence ID" value="NZ_NHRJ02000013.1"/>
</dbReference>
<sequence>MMPNKPLIIAHRGAKGMAPENTLAAFRLALSQGCQGIELDIHLTADDHIVVCHDSTLDRTTNGSGAIVNQTLMEIQAYDAGGWCADEYKGEIVPTLDEVFELVPQTVMINIEVKNAYSGRIECKLIDLLRQRGRVEDVVISSFDHKCIRRIKQMEPRLKIGLLYQANLLDPVAYARGFDVEVYSLHPQFQMLDAEDVQQAVAQGLRVYPFTANSEKDLSRLMEMGVSGIITDFPCRMKELVDARHSG</sequence>
<dbReference type="InterPro" id="IPR030395">
    <property type="entry name" value="GP_PDE_dom"/>
</dbReference>
<dbReference type="SUPFAM" id="SSF51695">
    <property type="entry name" value="PLC-like phosphodiesterases"/>
    <property type="match status" value="1"/>
</dbReference>
<dbReference type="PANTHER" id="PTHR46211">
    <property type="entry name" value="GLYCEROPHOSPHORYL DIESTER PHOSPHODIESTERASE"/>
    <property type="match status" value="1"/>
</dbReference>
<reference evidence="2" key="1">
    <citation type="submission" date="2018-06" db="EMBL/GenBank/DDBJ databases">
        <title>Paenibacillus xerothermodurans sp. nov. an extremely dry heat resistant spore forming bacterium isolated from the soil of Cape Canaveral, Florida.</title>
        <authorList>
            <person name="Seuylemezian A."/>
            <person name="Kaur N."/>
            <person name="Patil P."/>
            <person name="Patil P."/>
            <person name="Mayilraj S."/>
            <person name="Vaishampayan P."/>
        </authorList>
    </citation>
    <scope>NUCLEOTIDE SEQUENCE [LARGE SCALE GENOMIC DNA]</scope>
    <source>
        <strain evidence="2">ATCC 27380</strain>
    </source>
</reference>
<evidence type="ECO:0000313" key="2">
    <source>
        <dbReference type="EMBL" id="PZE19821.1"/>
    </source>
</evidence>
<proteinExistence type="predicted"/>
<dbReference type="OrthoDB" id="384721at2"/>
<dbReference type="Gene3D" id="3.20.20.190">
    <property type="entry name" value="Phosphatidylinositol (PI) phosphodiesterase"/>
    <property type="match status" value="1"/>
</dbReference>
<name>A0A2W1N9I9_PAEXE</name>
<gene>
    <name evidence="2" type="ORF">CBW46_016800</name>
</gene>
<dbReference type="AlphaFoldDB" id="A0A2W1N9I9"/>
<dbReference type="InterPro" id="IPR017946">
    <property type="entry name" value="PLC-like_Pdiesterase_TIM-brl"/>
</dbReference>
<evidence type="ECO:0000313" key="3">
    <source>
        <dbReference type="Proteomes" id="UP000214746"/>
    </source>
</evidence>
<dbReference type="Proteomes" id="UP000214746">
    <property type="component" value="Unassembled WGS sequence"/>
</dbReference>
<dbReference type="PROSITE" id="PS51704">
    <property type="entry name" value="GP_PDE"/>
    <property type="match status" value="1"/>
</dbReference>
<accession>A0A2W1N9I9</accession>
<dbReference type="GO" id="GO:0008081">
    <property type="term" value="F:phosphoric diester hydrolase activity"/>
    <property type="evidence" value="ECO:0007669"/>
    <property type="project" value="InterPro"/>
</dbReference>
<dbReference type="EMBL" id="NHRJ02000013">
    <property type="protein sequence ID" value="PZE19821.1"/>
    <property type="molecule type" value="Genomic_DNA"/>
</dbReference>
<dbReference type="PANTHER" id="PTHR46211:SF1">
    <property type="entry name" value="GLYCEROPHOSPHODIESTER PHOSPHODIESTERASE, CYTOPLASMIC"/>
    <property type="match status" value="1"/>
</dbReference>